<feature type="region of interest" description="Disordered" evidence="1">
    <location>
        <begin position="472"/>
        <end position="521"/>
    </location>
</feature>
<accession>A0A165YG28</accession>
<gene>
    <name evidence="3" type="ORF">SISSUDRAFT_434715</name>
</gene>
<keyword evidence="2" id="KW-1133">Transmembrane helix</keyword>
<keyword evidence="4" id="KW-1185">Reference proteome</keyword>
<evidence type="ECO:0000256" key="2">
    <source>
        <dbReference type="SAM" id="Phobius"/>
    </source>
</evidence>
<evidence type="ECO:0000313" key="3">
    <source>
        <dbReference type="EMBL" id="KZT33206.1"/>
    </source>
</evidence>
<keyword evidence="2" id="KW-0472">Membrane</keyword>
<evidence type="ECO:0000256" key="1">
    <source>
        <dbReference type="SAM" id="MobiDB-lite"/>
    </source>
</evidence>
<evidence type="ECO:0000313" key="4">
    <source>
        <dbReference type="Proteomes" id="UP000076798"/>
    </source>
</evidence>
<organism evidence="3 4">
    <name type="scientific">Sistotremastrum suecicum HHB10207 ss-3</name>
    <dbReference type="NCBI Taxonomy" id="1314776"/>
    <lineage>
        <taxon>Eukaryota</taxon>
        <taxon>Fungi</taxon>
        <taxon>Dikarya</taxon>
        <taxon>Basidiomycota</taxon>
        <taxon>Agaricomycotina</taxon>
        <taxon>Agaricomycetes</taxon>
        <taxon>Sistotremastrales</taxon>
        <taxon>Sistotremastraceae</taxon>
        <taxon>Sistotremastrum</taxon>
    </lineage>
</organism>
<name>A0A165YG28_9AGAM</name>
<sequence>MTGLLYQLRNLAGSFDQDAPRLLNTWKVGLSLSSVILAVVVATTSHALTYEASPFGGPLSNLLITVPVIMGRMMAAIAQNVTRTLKPSITWLYSRGMSTRVLYIVIMAIRVITAPLRLPSFALNKLEWRVKVDQDDQARLVSAYMELIVEASDPKLLERAAASFSYVEWLERGGQGPESVDQLKKAWNRLTATDTSVRVHETLRVRIPPFIRYCAEMREEFSEDIMQSIIRTYPFSIRFPAEVLCASFGNGNFDLRPLATLPLGECLARVLCSYNQPGELGDRIRIFALAEKHCVDLLKERKENDVTRILSHVNQLDIIKSIIQHPHGFYSDIVSFIVKDRKHEFLAGINEFVKEVDQSKLHPVSLSRVFLVLASPPPTDIDLSPLINYLVRRRTYLIRRVTSETIISKTIISYLNTFGVSRISDSDAARQFLRICLEPNLRDIYALDLWELDNTEDVNRMRREAQTLLDTLDGRTTTPLPPAEDHHPASDSNTRYSRALSQTLSLPSSRPPSRTPLSSIL</sequence>
<protein>
    <submittedName>
        <fullName evidence="3">Uncharacterized protein</fullName>
    </submittedName>
</protein>
<dbReference type="EMBL" id="KV428258">
    <property type="protein sequence ID" value="KZT33206.1"/>
    <property type="molecule type" value="Genomic_DNA"/>
</dbReference>
<keyword evidence="2" id="KW-0812">Transmembrane</keyword>
<dbReference type="Proteomes" id="UP000076798">
    <property type="component" value="Unassembled WGS sequence"/>
</dbReference>
<feature type="transmembrane region" description="Helical" evidence="2">
    <location>
        <begin position="28"/>
        <end position="50"/>
    </location>
</feature>
<reference evidence="3 4" key="1">
    <citation type="journal article" date="2016" name="Mol. Biol. Evol.">
        <title>Comparative Genomics of Early-Diverging Mushroom-Forming Fungi Provides Insights into the Origins of Lignocellulose Decay Capabilities.</title>
        <authorList>
            <person name="Nagy L.G."/>
            <person name="Riley R."/>
            <person name="Tritt A."/>
            <person name="Adam C."/>
            <person name="Daum C."/>
            <person name="Floudas D."/>
            <person name="Sun H."/>
            <person name="Yadav J.S."/>
            <person name="Pangilinan J."/>
            <person name="Larsson K.H."/>
            <person name="Matsuura K."/>
            <person name="Barry K."/>
            <person name="Labutti K."/>
            <person name="Kuo R."/>
            <person name="Ohm R.A."/>
            <person name="Bhattacharya S.S."/>
            <person name="Shirouzu T."/>
            <person name="Yoshinaga Y."/>
            <person name="Martin F.M."/>
            <person name="Grigoriev I.V."/>
            <person name="Hibbett D.S."/>
        </authorList>
    </citation>
    <scope>NUCLEOTIDE SEQUENCE [LARGE SCALE GENOMIC DNA]</scope>
    <source>
        <strain evidence="3 4">HHB10207 ss-3</strain>
    </source>
</reference>
<feature type="transmembrane region" description="Helical" evidence="2">
    <location>
        <begin position="101"/>
        <end position="119"/>
    </location>
</feature>
<proteinExistence type="predicted"/>
<dbReference type="AlphaFoldDB" id="A0A165YG28"/>